<comment type="function">
    <text evidence="5">Methylates the class 1 translation termination release factors RF1/PrfA and RF2/PrfB on the glutamine residue of the universally conserved GGQ motif.</text>
</comment>
<feature type="binding site" evidence="5">
    <location>
        <begin position="115"/>
        <end position="119"/>
    </location>
    <ligand>
        <name>S-adenosyl-L-methionine</name>
        <dbReference type="ChEBI" id="CHEBI:59789"/>
    </ligand>
</feature>
<evidence type="ECO:0000313" key="9">
    <source>
        <dbReference type="Proteomes" id="UP000267464"/>
    </source>
</evidence>
<dbReference type="PANTHER" id="PTHR18895">
    <property type="entry name" value="HEMK METHYLTRANSFERASE"/>
    <property type="match status" value="1"/>
</dbReference>
<comment type="catalytic activity">
    <reaction evidence="4 5">
        <text>L-glutaminyl-[peptide chain release factor] + S-adenosyl-L-methionine = N(5)-methyl-L-glutaminyl-[peptide chain release factor] + S-adenosyl-L-homocysteine + H(+)</text>
        <dbReference type="Rhea" id="RHEA:42896"/>
        <dbReference type="Rhea" id="RHEA-COMP:10271"/>
        <dbReference type="Rhea" id="RHEA-COMP:10272"/>
        <dbReference type="ChEBI" id="CHEBI:15378"/>
        <dbReference type="ChEBI" id="CHEBI:30011"/>
        <dbReference type="ChEBI" id="CHEBI:57856"/>
        <dbReference type="ChEBI" id="CHEBI:59789"/>
        <dbReference type="ChEBI" id="CHEBI:61891"/>
        <dbReference type="EC" id="2.1.1.297"/>
    </reaction>
</comment>
<feature type="binding site" evidence="5">
    <location>
        <begin position="180"/>
        <end position="183"/>
    </location>
    <ligand>
        <name>substrate</name>
    </ligand>
</feature>
<dbReference type="GO" id="GO:0102559">
    <property type="term" value="F:peptide chain release factor N(5)-glutamine methyltransferase activity"/>
    <property type="evidence" value="ECO:0007669"/>
    <property type="project" value="UniProtKB-EC"/>
</dbReference>
<dbReference type="InterPro" id="IPR007848">
    <property type="entry name" value="Small_mtfrase_dom"/>
</dbReference>
<sequence length="272" mass="29072">MHTIADAFAKARADGVDRLDAQLMLSACMQQSRTWLIANADGPLPVAASNTFLSWLRRRAAGEPLAYILGEKEFHGLLLKVDQNVLVPRPDTETLVDWALEAMQGVTTPQVVDLGTGSGAIALAVKHMHPAAQVTATDASDGALRVASGNGQRLGLAVSWLLGDWWAPLAGRRFDFALSNPPYINEGDHHLAALQHEPRSALTAGADGLQDIRLIVSGAREHLVPGGWLMLEHGHDQARAVTCLLADAGFVDIASRRDLAGIERCTGARAPH</sequence>
<dbReference type="NCBIfam" id="TIGR03534">
    <property type="entry name" value="RF_mod_PrmC"/>
    <property type="match status" value="1"/>
</dbReference>
<dbReference type="Pfam" id="PF05175">
    <property type="entry name" value="MTS"/>
    <property type="match status" value="1"/>
</dbReference>
<dbReference type="InterPro" id="IPR019874">
    <property type="entry name" value="RF_methyltr_PrmC"/>
</dbReference>
<dbReference type="Pfam" id="PF17827">
    <property type="entry name" value="PrmC_N"/>
    <property type="match status" value="1"/>
</dbReference>
<dbReference type="PROSITE" id="PS00092">
    <property type="entry name" value="N6_MTASE"/>
    <property type="match status" value="1"/>
</dbReference>
<dbReference type="RefSeq" id="WP_124542175.1">
    <property type="nucleotide sequence ID" value="NZ_QUSW01000005.1"/>
</dbReference>
<dbReference type="SUPFAM" id="SSF53335">
    <property type="entry name" value="S-adenosyl-L-methionine-dependent methyltransferases"/>
    <property type="match status" value="1"/>
</dbReference>
<dbReference type="InterPro" id="IPR040758">
    <property type="entry name" value="PrmC_N"/>
</dbReference>
<dbReference type="GO" id="GO:0032259">
    <property type="term" value="P:methylation"/>
    <property type="evidence" value="ECO:0007669"/>
    <property type="project" value="UniProtKB-KW"/>
</dbReference>
<dbReference type="Gene3D" id="3.40.50.150">
    <property type="entry name" value="Vaccinia Virus protein VP39"/>
    <property type="match status" value="1"/>
</dbReference>
<keyword evidence="3 5" id="KW-0949">S-adenosyl-L-methionine</keyword>
<dbReference type="Gene3D" id="1.10.8.10">
    <property type="entry name" value="DNA helicase RuvA subunit, C-terminal domain"/>
    <property type="match status" value="1"/>
</dbReference>
<dbReference type="InterPro" id="IPR002052">
    <property type="entry name" value="DNA_methylase_N6_adenine_CS"/>
</dbReference>
<evidence type="ECO:0000313" key="8">
    <source>
        <dbReference type="EMBL" id="RQP23429.1"/>
    </source>
</evidence>
<organism evidence="8 9">
    <name type="scientific">Piscinibacter terrae</name>
    <dbReference type="NCBI Taxonomy" id="2496871"/>
    <lineage>
        <taxon>Bacteria</taxon>
        <taxon>Pseudomonadati</taxon>
        <taxon>Pseudomonadota</taxon>
        <taxon>Betaproteobacteria</taxon>
        <taxon>Burkholderiales</taxon>
        <taxon>Sphaerotilaceae</taxon>
        <taxon>Piscinibacter</taxon>
    </lineage>
</organism>
<dbReference type="EC" id="2.1.1.297" evidence="5"/>
<feature type="domain" description="Release factor glutamine methyltransferase N-terminal" evidence="7">
    <location>
        <begin position="13"/>
        <end position="70"/>
    </location>
</feature>
<evidence type="ECO:0000256" key="5">
    <source>
        <dbReference type="HAMAP-Rule" id="MF_02126"/>
    </source>
</evidence>
<dbReference type="GO" id="GO:0003676">
    <property type="term" value="F:nucleic acid binding"/>
    <property type="evidence" value="ECO:0007669"/>
    <property type="project" value="InterPro"/>
</dbReference>
<feature type="domain" description="Methyltransferase small" evidence="6">
    <location>
        <begin position="100"/>
        <end position="195"/>
    </location>
</feature>
<evidence type="ECO:0000259" key="7">
    <source>
        <dbReference type="Pfam" id="PF17827"/>
    </source>
</evidence>
<comment type="similarity">
    <text evidence="5">Belongs to the protein N5-glutamine methyltransferase family. PrmC subfamily.</text>
</comment>
<comment type="caution">
    <text evidence="8">The sequence shown here is derived from an EMBL/GenBank/DDBJ whole genome shotgun (WGS) entry which is preliminary data.</text>
</comment>
<evidence type="ECO:0000259" key="6">
    <source>
        <dbReference type="Pfam" id="PF05175"/>
    </source>
</evidence>
<keyword evidence="1 5" id="KW-0489">Methyltransferase</keyword>
<protein>
    <recommendedName>
        <fullName evidence="5">Release factor glutamine methyltransferase</fullName>
        <shortName evidence="5">RF MTase</shortName>
        <ecNumber evidence="5">2.1.1.297</ecNumber>
    </recommendedName>
    <alternativeName>
        <fullName evidence="5">N5-glutamine methyltransferase PrmC</fullName>
    </alternativeName>
    <alternativeName>
        <fullName evidence="5">Protein-(glutamine-N5) MTase PrmC</fullName>
    </alternativeName>
    <alternativeName>
        <fullName evidence="5">Protein-glutamine N-methyltransferase PrmC</fullName>
    </alternativeName>
</protein>
<evidence type="ECO:0000256" key="3">
    <source>
        <dbReference type="ARBA" id="ARBA00022691"/>
    </source>
</evidence>
<dbReference type="InterPro" id="IPR029063">
    <property type="entry name" value="SAM-dependent_MTases_sf"/>
</dbReference>
<keyword evidence="9" id="KW-1185">Reference proteome</keyword>
<dbReference type="InterPro" id="IPR004556">
    <property type="entry name" value="HemK-like"/>
</dbReference>
<feature type="binding site" evidence="5">
    <location>
        <position position="138"/>
    </location>
    <ligand>
        <name>S-adenosyl-L-methionine</name>
        <dbReference type="ChEBI" id="CHEBI:59789"/>
    </ligand>
</feature>
<reference evidence="8 9" key="2">
    <citation type="submission" date="2018-12" db="EMBL/GenBank/DDBJ databases">
        <title>Rhizobacter gummiphilus sp. nov., a rubber-degrading bacterium isolated from the soil of a botanical garden in Japan.</title>
        <authorList>
            <person name="Shunsuke S.S."/>
        </authorList>
    </citation>
    <scope>NUCLEOTIDE SEQUENCE [LARGE SCALE GENOMIC DNA]</scope>
    <source>
        <strain evidence="8 9">S-16</strain>
    </source>
</reference>
<dbReference type="FunFam" id="3.40.50.150:FF:000053">
    <property type="entry name" value="Release factor glutamine methyltransferase"/>
    <property type="match status" value="1"/>
</dbReference>
<evidence type="ECO:0000256" key="2">
    <source>
        <dbReference type="ARBA" id="ARBA00022679"/>
    </source>
</evidence>
<dbReference type="CDD" id="cd02440">
    <property type="entry name" value="AdoMet_MTases"/>
    <property type="match status" value="1"/>
</dbReference>
<dbReference type="Proteomes" id="UP000267464">
    <property type="component" value="Unassembled WGS sequence"/>
</dbReference>
<reference evidence="8 9" key="1">
    <citation type="submission" date="2018-08" db="EMBL/GenBank/DDBJ databases">
        <authorList>
            <person name="Khan S.A."/>
            <person name="Jeon C.O."/>
            <person name="Chun B.H."/>
            <person name="Jeong S.E."/>
        </authorList>
    </citation>
    <scope>NUCLEOTIDE SEQUENCE [LARGE SCALE GENOMIC DNA]</scope>
    <source>
        <strain evidence="8 9">S-16</strain>
    </source>
</reference>
<dbReference type="EMBL" id="QUSW01000005">
    <property type="protein sequence ID" value="RQP23429.1"/>
    <property type="molecule type" value="Genomic_DNA"/>
</dbReference>
<evidence type="ECO:0000256" key="4">
    <source>
        <dbReference type="ARBA" id="ARBA00048391"/>
    </source>
</evidence>
<dbReference type="OrthoDB" id="9800643at2"/>
<gene>
    <name evidence="5 8" type="primary">prmC</name>
    <name evidence="8" type="ORF">DZC73_19170</name>
</gene>
<feature type="binding site" evidence="5">
    <location>
        <position position="165"/>
    </location>
    <ligand>
        <name>S-adenosyl-L-methionine</name>
        <dbReference type="ChEBI" id="CHEBI:59789"/>
    </ligand>
</feature>
<proteinExistence type="inferred from homology"/>
<dbReference type="NCBIfam" id="TIGR00536">
    <property type="entry name" value="hemK_fam"/>
    <property type="match status" value="1"/>
</dbReference>
<dbReference type="HAMAP" id="MF_02126">
    <property type="entry name" value="RF_methyltr_PrmC"/>
    <property type="match status" value="1"/>
</dbReference>
<keyword evidence="2 5" id="KW-0808">Transferase</keyword>
<name>A0A3N7JQY5_9BURK</name>
<dbReference type="PANTHER" id="PTHR18895:SF74">
    <property type="entry name" value="MTRF1L RELEASE FACTOR GLUTAMINE METHYLTRANSFERASE"/>
    <property type="match status" value="1"/>
</dbReference>
<evidence type="ECO:0000256" key="1">
    <source>
        <dbReference type="ARBA" id="ARBA00022603"/>
    </source>
</evidence>
<dbReference type="InterPro" id="IPR050320">
    <property type="entry name" value="N5-glutamine_MTase"/>
</dbReference>
<feature type="binding site" evidence="5">
    <location>
        <position position="180"/>
    </location>
    <ligand>
        <name>S-adenosyl-L-methionine</name>
        <dbReference type="ChEBI" id="CHEBI:59789"/>
    </ligand>
</feature>
<dbReference type="AlphaFoldDB" id="A0A3N7JQY5"/>
<accession>A0A3N7JQY5</accession>